<dbReference type="GO" id="GO:0005524">
    <property type="term" value="F:ATP binding"/>
    <property type="evidence" value="ECO:0007669"/>
    <property type="project" value="UniProtKB-UniRule"/>
</dbReference>
<reference evidence="14 15" key="1">
    <citation type="submission" date="2018-06" db="EMBL/GenBank/DDBJ databases">
        <title>Genomic Encyclopedia of Type Strains, Phase IV (KMG-IV): sequencing the most valuable type-strain genomes for metagenomic binning, comparative biology and taxonomic classification.</title>
        <authorList>
            <person name="Goeker M."/>
        </authorList>
    </citation>
    <scope>NUCLEOTIDE SEQUENCE [LARGE SCALE GENOMIC DNA]</scope>
    <source>
        <strain evidence="14 15">DSM 25532</strain>
    </source>
</reference>
<comment type="similarity">
    <text evidence="3 10 11">Belongs to the ATPase epsilon chain family.</text>
</comment>
<dbReference type="RefSeq" id="WP_113961576.1">
    <property type="nucleotide sequence ID" value="NZ_QNRR01000014.1"/>
</dbReference>
<dbReference type="Gene3D" id="2.60.15.10">
    <property type="entry name" value="F0F1 ATP synthase delta/epsilon subunit, N-terminal"/>
    <property type="match status" value="1"/>
</dbReference>
<dbReference type="CDD" id="cd12152">
    <property type="entry name" value="F1-ATPase_delta"/>
    <property type="match status" value="1"/>
</dbReference>
<comment type="subcellular location">
    <subcellularLocation>
        <location evidence="2 10">Cell membrane</location>
        <topology evidence="2 10">Peripheral membrane protein</topology>
    </subcellularLocation>
</comment>
<evidence type="ECO:0000256" key="11">
    <source>
        <dbReference type="RuleBase" id="RU003656"/>
    </source>
</evidence>
<sequence length="138" mass="15086">MPLQLEIVTPEARIFSGEVDSVVLPGSDGELGILPHHVPLVTTLKPGELVYSQTGKSEYFAVGTGFVEVTGGRVSVLTDMAKGESEIDEKSVEDALKRAQERLESIKHDSATEEVAMVQAMIQKSMAQLHVKRRRKNV</sequence>
<comment type="caution">
    <text evidence="14">The sequence shown here is derived from an EMBL/GenBank/DDBJ whole genome shotgun (WGS) entry which is preliminary data.</text>
</comment>
<dbReference type="GO" id="GO:0005886">
    <property type="term" value="C:plasma membrane"/>
    <property type="evidence" value="ECO:0007669"/>
    <property type="project" value="UniProtKB-SubCell"/>
</dbReference>
<dbReference type="SUPFAM" id="SSF51344">
    <property type="entry name" value="Epsilon subunit of F1F0-ATP synthase N-terminal domain"/>
    <property type="match status" value="1"/>
</dbReference>
<dbReference type="Pfam" id="PF00401">
    <property type="entry name" value="ATP-synt_DE"/>
    <property type="match status" value="1"/>
</dbReference>
<protein>
    <recommendedName>
        <fullName evidence="10">ATP synthase epsilon chain</fullName>
    </recommendedName>
    <alternativeName>
        <fullName evidence="10">ATP synthase F1 sector epsilon subunit</fullName>
    </alternativeName>
    <alternativeName>
        <fullName evidence="10">F-ATPase epsilon subunit</fullName>
    </alternativeName>
</protein>
<dbReference type="OrthoDB" id="9804110at2"/>
<dbReference type="PANTHER" id="PTHR13822">
    <property type="entry name" value="ATP SYNTHASE DELTA/EPSILON CHAIN"/>
    <property type="match status" value="1"/>
</dbReference>
<dbReference type="InterPro" id="IPR001469">
    <property type="entry name" value="ATP_synth_F1_dsu/esu"/>
</dbReference>
<dbReference type="SUPFAM" id="SSF46604">
    <property type="entry name" value="Epsilon subunit of F1F0-ATP synthase C-terminal domain"/>
    <property type="match status" value="1"/>
</dbReference>
<feature type="domain" description="ATP synthase F1 complex delta/epsilon subunit N-terminal" evidence="13">
    <location>
        <begin position="3"/>
        <end position="81"/>
    </location>
</feature>
<gene>
    <name evidence="10" type="primary">atpC</name>
    <name evidence="14" type="ORF">DES53_11489</name>
</gene>
<evidence type="ECO:0000259" key="12">
    <source>
        <dbReference type="Pfam" id="PF00401"/>
    </source>
</evidence>
<evidence type="ECO:0000256" key="7">
    <source>
        <dbReference type="ARBA" id="ARBA00023136"/>
    </source>
</evidence>
<evidence type="ECO:0000256" key="5">
    <source>
        <dbReference type="ARBA" id="ARBA00022448"/>
    </source>
</evidence>
<evidence type="ECO:0000256" key="9">
    <source>
        <dbReference type="ARBA" id="ARBA00023310"/>
    </source>
</evidence>
<comment type="subunit">
    <text evidence="4 10 11">F-type ATPases have 2 components, CF(1) - the catalytic core - and CF(0) - the membrane proton channel. CF(1) has five subunits: alpha(3), beta(3), gamma(1), delta(1), epsilon(1). CF(0) has three main subunits: a, b and c.</text>
</comment>
<dbReference type="GO" id="GO:0045259">
    <property type="term" value="C:proton-transporting ATP synthase complex"/>
    <property type="evidence" value="ECO:0007669"/>
    <property type="project" value="UniProtKB-KW"/>
</dbReference>
<dbReference type="InterPro" id="IPR020546">
    <property type="entry name" value="ATP_synth_F1_dsu/esu_N"/>
</dbReference>
<evidence type="ECO:0000256" key="3">
    <source>
        <dbReference type="ARBA" id="ARBA00005712"/>
    </source>
</evidence>
<evidence type="ECO:0000256" key="8">
    <source>
        <dbReference type="ARBA" id="ARBA00023196"/>
    </source>
</evidence>
<keyword evidence="5 10" id="KW-0813">Transport</keyword>
<evidence type="ECO:0000313" key="15">
    <source>
        <dbReference type="Proteomes" id="UP000253426"/>
    </source>
</evidence>
<keyword evidence="7 10" id="KW-0472">Membrane</keyword>
<dbReference type="InterPro" id="IPR036794">
    <property type="entry name" value="ATP_F1_dsu/esu_C_sf"/>
</dbReference>
<keyword evidence="10" id="KW-1003">Cell membrane</keyword>
<organism evidence="14 15">
    <name type="scientific">Roseimicrobium gellanilyticum</name>
    <dbReference type="NCBI Taxonomy" id="748857"/>
    <lineage>
        <taxon>Bacteria</taxon>
        <taxon>Pseudomonadati</taxon>
        <taxon>Verrucomicrobiota</taxon>
        <taxon>Verrucomicrobiia</taxon>
        <taxon>Verrucomicrobiales</taxon>
        <taxon>Verrucomicrobiaceae</taxon>
        <taxon>Roseimicrobium</taxon>
    </lineage>
</organism>
<name>A0A366H7D5_9BACT</name>
<comment type="function">
    <text evidence="1 10">Produces ATP from ADP in the presence of a proton gradient across the membrane.</text>
</comment>
<accession>A0A366H7D5</accession>
<dbReference type="NCBIfam" id="TIGR01216">
    <property type="entry name" value="ATP_synt_epsi"/>
    <property type="match status" value="1"/>
</dbReference>
<dbReference type="EMBL" id="QNRR01000014">
    <property type="protein sequence ID" value="RBP37351.1"/>
    <property type="molecule type" value="Genomic_DNA"/>
</dbReference>
<feature type="domain" description="ATP synthase epsilon subunit C-terminal" evidence="12">
    <location>
        <begin position="86"/>
        <end position="131"/>
    </location>
</feature>
<dbReference type="PANTHER" id="PTHR13822:SF10">
    <property type="entry name" value="ATP SYNTHASE EPSILON CHAIN, CHLOROPLASTIC"/>
    <property type="match status" value="1"/>
</dbReference>
<dbReference type="AlphaFoldDB" id="A0A366H7D5"/>
<evidence type="ECO:0000256" key="2">
    <source>
        <dbReference type="ARBA" id="ARBA00004202"/>
    </source>
</evidence>
<evidence type="ECO:0000256" key="4">
    <source>
        <dbReference type="ARBA" id="ARBA00011648"/>
    </source>
</evidence>
<keyword evidence="10" id="KW-0375">Hydrogen ion transport</keyword>
<dbReference type="Pfam" id="PF02823">
    <property type="entry name" value="ATP-synt_DE_N"/>
    <property type="match status" value="1"/>
</dbReference>
<dbReference type="Proteomes" id="UP000253426">
    <property type="component" value="Unassembled WGS sequence"/>
</dbReference>
<keyword evidence="6 10" id="KW-0406">Ion transport</keyword>
<evidence type="ECO:0000256" key="1">
    <source>
        <dbReference type="ARBA" id="ARBA00003543"/>
    </source>
</evidence>
<evidence type="ECO:0000259" key="13">
    <source>
        <dbReference type="Pfam" id="PF02823"/>
    </source>
</evidence>
<dbReference type="InterPro" id="IPR036771">
    <property type="entry name" value="ATPsynth_dsu/esu_N"/>
</dbReference>
<keyword evidence="15" id="KW-1185">Reference proteome</keyword>
<dbReference type="InterPro" id="IPR020547">
    <property type="entry name" value="ATP_synth_F1_esu_C"/>
</dbReference>
<dbReference type="HAMAP" id="MF_00530">
    <property type="entry name" value="ATP_synth_epsil_bac"/>
    <property type="match status" value="1"/>
</dbReference>
<evidence type="ECO:0000256" key="10">
    <source>
        <dbReference type="HAMAP-Rule" id="MF_00530"/>
    </source>
</evidence>
<dbReference type="GO" id="GO:0046933">
    <property type="term" value="F:proton-transporting ATP synthase activity, rotational mechanism"/>
    <property type="evidence" value="ECO:0007669"/>
    <property type="project" value="UniProtKB-UniRule"/>
</dbReference>
<proteinExistence type="inferred from homology"/>
<evidence type="ECO:0000313" key="14">
    <source>
        <dbReference type="EMBL" id="RBP37351.1"/>
    </source>
</evidence>
<evidence type="ECO:0000256" key="6">
    <source>
        <dbReference type="ARBA" id="ARBA00023065"/>
    </source>
</evidence>
<dbReference type="NCBIfam" id="NF009980">
    <property type="entry name" value="PRK13446.1"/>
    <property type="match status" value="1"/>
</dbReference>
<keyword evidence="9 10" id="KW-0066">ATP synthesis</keyword>
<keyword evidence="8 10" id="KW-0139">CF(1)</keyword>